<keyword evidence="8" id="KW-1185">Reference proteome</keyword>
<evidence type="ECO:0000256" key="2">
    <source>
        <dbReference type="ARBA" id="ARBA00022475"/>
    </source>
</evidence>
<feature type="transmembrane region" description="Helical" evidence="6">
    <location>
        <begin position="364"/>
        <end position="383"/>
    </location>
</feature>
<feature type="transmembrane region" description="Helical" evidence="6">
    <location>
        <begin position="35"/>
        <end position="53"/>
    </location>
</feature>
<organism evidence="7 8">
    <name type="scientific">Roseateles oligotrophus</name>
    <dbReference type="NCBI Taxonomy" id="1769250"/>
    <lineage>
        <taxon>Bacteria</taxon>
        <taxon>Pseudomonadati</taxon>
        <taxon>Pseudomonadota</taxon>
        <taxon>Betaproteobacteria</taxon>
        <taxon>Burkholderiales</taxon>
        <taxon>Sphaerotilaceae</taxon>
        <taxon>Roseateles</taxon>
    </lineage>
</organism>
<sequence>MRQLLLSELLGLLASTATQTGVAWWIASQGGGADLAAYGAVAALCSLLAMPLLSPFGDRWPKQQLIRLARTGLLLDALVLALLAWSGLYNLALLCVCSVLATLANALLLPVQASLLPELVAAEQLPEAIRLRRASQAIGGLLGPGLSGAMLAFGGVSQAMMLNVFLFGLASIAAQRLKQAPFAAKPPASACLLRDIAAGLRAKWGVTLDRWWSLTGALMMIFLLPAIGMLLPLRLQSLQLSALWFGACGAALSVGLLLGLAGLADALIHRLDRVRAIGVAVALCGLAVGSIGVCISAPGLLAIFALIGLCMSVTQLVGQTHRALAVPENFRARMAAGQMMIAQLAGAIAPAIAGLLLLHWEVADVYLCLAAGFLGSGLLLLAVPELRPFLRLDHEQVKNWYGRRYPEAFAARR</sequence>
<keyword evidence="3 6" id="KW-0812">Transmembrane</keyword>
<name>A0ABT2YM16_9BURK</name>
<gene>
    <name evidence="7" type="ORF">LNV07_23775</name>
</gene>
<feature type="transmembrane region" description="Helical" evidence="6">
    <location>
        <begin position="211"/>
        <end position="231"/>
    </location>
</feature>
<keyword evidence="2" id="KW-1003">Cell membrane</keyword>
<feature type="transmembrane region" description="Helical" evidence="6">
    <location>
        <begin position="243"/>
        <end position="264"/>
    </location>
</feature>
<evidence type="ECO:0000256" key="6">
    <source>
        <dbReference type="SAM" id="Phobius"/>
    </source>
</evidence>
<dbReference type="RefSeq" id="WP_263573697.1">
    <property type="nucleotide sequence ID" value="NZ_JAJIRN010000012.1"/>
</dbReference>
<comment type="caution">
    <text evidence="7">The sequence shown here is derived from an EMBL/GenBank/DDBJ whole genome shotgun (WGS) entry which is preliminary data.</text>
</comment>
<evidence type="ECO:0000313" key="7">
    <source>
        <dbReference type="EMBL" id="MCV2371119.1"/>
    </source>
</evidence>
<dbReference type="InterPro" id="IPR011701">
    <property type="entry name" value="MFS"/>
</dbReference>
<evidence type="ECO:0000313" key="8">
    <source>
        <dbReference type="Proteomes" id="UP001209701"/>
    </source>
</evidence>
<evidence type="ECO:0000256" key="3">
    <source>
        <dbReference type="ARBA" id="ARBA00022692"/>
    </source>
</evidence>
<comment type="subcellular location">
    <subcellularLocation>
        <location evidence="1">Cell membrane</location>
        <topology evidence="1">Multi-pass membrane protein</topology>
    </subcellularLocation>
</comment>
<dbReference type="Gene3D" id="1.20.1250.20">
    <property type="entry name" value="MFS general substrate transporter like domains"/>
    <property type="match status" value="2"/>
</dbReference>
<evidence type="ECO:0000256" key="1">
    <source>
        <dbReference type="ARBA" id="ARBA00004651"/>
    </source>
</evidence>
<evidence type="ECO:0000256" key="5">
    <source>
        <dbReference type="ARBA" id="ARBA00023136"/>
    </source>
</evidence>
<accession>A0ABT2YM16</accession>
<feature type="transmembrane region" description="Helical" evidence="6">
    <location>
        <begin position="276"/>
        <end position="293"/>
    </location>
</feature>
<dbReference type="PANTHER" id="PTHR23513">
    <property type="entry name" value="INTEGRAL MEMBRANE EFFLUX PROTEIN-RELATED"/>
    <property type="match status" value="1"/>
</dbReference>
<dbReference type="PANTHER" id="PTHR23513:SF18">
    <property type="entry name" value="INTEGRAL MEMBRANE PROTEIN"/>
    <property type="match status" value="1"/>
</dbReference>
<proteinExistence type="predicted"/>
<keyword evidence="5 6" id="KW-0472">Membrane</keyword>
<feature type="transmembrane region" description="Helical" evidence="6">
    <location>
        <begin position="339"/>
        <end position="358"/>
    </location>
</feature>
<reference evidence="7 8" key="1">
    <citation type="submission" date="2021-11" db="EMBL/GenBank/DDBJ databases">
        <authorList>
            <person name="Liang Q."/>
            <person name="Mou H."/>
            <person name="Liu Z."/>
        </authorList>
    </citation>
    <scope>NUCLEOTIDE SEQUENCE [LARGE SCALE GENOMIC DNA]</scope>
    <source>
        <strain evidence="7 8">CHU3</strain>
    </source>
</reference>
<evidence type="ECO:0000256" key="4">
    <source>
        <dbReference type="ARBA" id="ARBA00022989"/>
    </source>
</evidence>
<dbReference type="Proteomes" id="UP001209701">
    <property type="component" value="Unassembled WGS sequence"/>
</dbReference>
<protein>
    <submittedName>
        <fullName evidence="7">MFS transporter</fullName>
    </submittedName>
</protein>
<dbReference type="EMBL" id="JAJIRN010000012">
    <property type="protein sequence ID" value="MCV2371119.1"/>
    <property type="molecule type" value="Genomic_DNA"/>
</dbReference>
<keyword evidence="4 6" id="KW-1133">Transmembrane helix</keyword>
<dbReference type="Pfam" id="PF07690">
    <property type="entry name" value="MFS_1"/>
    <property type="match status" value="1"/>
</dbReference>
<dbReference type="InterPro" id="IPR036259">
    <property type="entry name" value="MFS_trans_sf"/>
</dbReference>
<dbReference type="SUPFAM" id="SSF103473">
    <property type="entry name" value="MFS general substrate transporter"/>
    <property type="match status" value="1"/>
</dbReference>